<protein>
    <submittedName>
        <fullName evidence="1">Uncharacterized protein</fullName>
    </submittedName>
</protein>
<dbReference type="EMBL" id="CM056743">
    <property type="protein sequence ID" value="KAJ8673847.1"/>
    <property type="molecule type" value="Genomic_DNA"/>
</dbReference>
<name>A0ACC2NRY4_9HYME</name>
<keyword evidence="2" id="KW-1185">Reference proteome</keyword>
<evidence type="ECO:0000313" key="1">
    <source>
        <dbReference type="EMBL" id="KAJ8673847.1"/>
    </source>
</evidence>
<evidence type="ECO:0000313" key="2">
    <source>
        <dbReference type="Proteomes" id="UP001239111"/>
    </source>
</evidence>
<accession>A0ACC2NRY4</accession>
<dbReference type="Proteomes" id="UP001239111">
    <property type="component" value="Chromosome 3"/>
</dbReference>
<proteinExistence type="predicted"/>
<sequence length="110" mass="12504">MSTGKDTNFLGTIRAGPNSTKDTERAPADDLETDAKKLVFPSVFRIPSEGRRRDTLDRMTYHDFQGNNRQRDERALVGGLGTFPSFGGKLSREIFEGNWITRRQTLQNLR</sequence>
<reference evidence="1" key="1">
    <citation type="submission" date="2023-04" db="EMBL/GenBank/DDBJ databases">
        <title>A chromosome-level genome assembly of the parasitoid wasp Eretmocerus hayati.</title>
        <authorList>
            <person name="Zhong Y."/>
            <person name="Liu S."/>
            <person name="Liu Y."/>
        </authorList>
    </citation>
    <scope>NUCLEOTIDE SEQUENCE</scope>
    <source>
        <strain evidence="1">ZJU_SS_LIU_2023</strain>
    </source>
</reference>
<comment type="caution">
    <text evidence="1">The sequence shown here is derived from an EMBL/GenBank/DDBJ whole genome shotgun (WGS) entry which is preliminary data.</text>
</comment>
<organism evidence="1 2">
    <name type="scientific">Eretmocerus hayati</name>
    <dbReference type="NCBI Taxonomy" id="131215"/>
    <lineage>
        <taxon>Eukaryota</taxon>
        <taxon>Metazoa</taxon>
        <taxon>Ecdysozoa</taxon>
        <taxon>Arthropoda</taxon>
        <taxon>Hexapoda</taxon>
        <taxon>Insecta</taxon>
        <taxon>Pterygota</taxon>
        <taxon>Neoptera</taxon>
        <taxon>Endopterygota</taxon>
        <taxon>Hymenoptera</taxon>
        <taxon>Apocrita</taxon>
        <taxon>Proctotrupomorpha</taxon>
        <taxon>Chalcidoidea</taxon>
        <taxon>Aphelinidae</taxon>
        <taxon>Aphelininae</taxon>
        <taxon>Eretmocerus</taxon>
    </lineage>
</organism>
<gene>
    <name evidence="1" type="ORF">QAD02_005109</name>
</gene>